<protein>
    <submittedName>
        <fullName evidence="4">Galactose oxidase, central</fullName>
    </submittedName>
</protein>
<dbReference type="OrthoDB" id="205993at2759"/>
<evidence type="ECO:0000313" key="5">
    <source>
        <dbReference type="Proteomes" id="UP000016922"/>
    </source>
</evidence>
<dbReference type="EMBL" id="KE145372">
    <property type="protein sequence ID" value="EPE25108.1"/>
    <property type="molecule type" value="Genomic_DNA"/>
</dbReference>
<feature type="region of interest" description="Disordered" evidence="1">
    <location>
        <begin position="717"/>
        <end position="740"/>
    </location>
</feature>
<organism evidence="4 5">
    <name type="scientific">Glarea lozoyensis (strain ATCC 20868 / MF5171)</name>
    <dbReference type="NCBI Taxonomy" id="1116229"/>
    <lineage>
        <taxon>Eukaryota</taxon>
        <taxon>Fungi</taxon>
        <taxon>Dikarya</taxon>
        <taxon>Ascomycota</taxon>
        <taxon>Pezizomycotina</taxon>
        <taxon>Leotiomycetes</taxon>
        <taxon>Helotiales</taxon>
        <taxon>Helotiaceae</taxon>
        <taxon>Glarea</taxon>
    </lineage>
</organism>
<name>S3DEL6_GLAL2</name>
<reference evidence="4 5" key="1">
    <citation type="journal article" date="2013" name="BMC Genomics">
        <title>Genomics-driven discovery of the pneumocandin biosynthetic gene cluster in the fungus Glarea lozoyensis.</title>
        <authorList>
            <person name="Chen L."/>
            <person name="Yue Q."/>
            <person name="Zhang X."/>
            <person name="Xiang M."/>
            <person name="Wang C."/>
            <person name="Li S."/>
            <person name="Che Y."/>
            <person name="Ortiz-Lopez F.J."/>
            <person name="Bills G.F."/>
            <person name="Liu X."/>
            <person name="An Z."/>
        </authorList>
    </citation>
    <scope>NUCLEOTIDE SEQUENCE [LARGE SCALE GENOMIC DNA]</scope>
    <source>
        <strain evidence="5">ATCC 20868 / MF5171</strain>
    </source>
</reference>
<feature type="region of interest" description="Disordered" evidence="1">
    <location>
        <begin position="829"/>
        <end position="964"/>
    </location>
</feature>
<feature type="region of interest" description="Disordered" evidence="1">
    <location>
        <begin position="623"/>
        <end position="673"/>
    </location>
</feature>
<dbReference type="OMA" id="FGGMCPF"/>
<dbReference type="GeneID" id="19470730"/>
<accession>S3DEL6</accession>
<feature type="signal peptide" evidence="3">
    <location>
        <begin position="1"/>
        <end position="23"/>
    </location>
</feature>
<dbReference type="AlphaFoldDB" id="S3DEL6"/>
<evidence type="ECO:0000256" key="3">
    <source>
        <dbReference type="SAM" id="SignalP"/>
    </source>
</evidence>
<feature type="compositionally biased region" description="Polar residues" evidence="1">
    <location>
        <begin position="1009"/>
        <end position="1020"/>
    </location>
</feature>
<keyword evidence="3" id="KW-0732">Signal</keyword>
<feature type="chain" id="PRO_5004519598" evidence="3">
    <location>
        <begin position="24"/>
        <end position="1095"/>
    </location>
</feature>
<dbReference type="InterPro" id="IPR011043">
    <property type="entry name" value="Gal_Oxase/kelch_b-propeller"/>
</dbReference>
<dbReference type="HOGENOM" id="CLU_002057_1_0_1"/>
<dbReference type="InterPro" id="IPR015915">
    <property type="entry name" value="Kelch-typ_b-propeller"/>
</dbReference>
<keyword evidence="2" id="KW-0812">Transmembrane</keyword>
<dbReference type="SUPFAM" id="SSF50965">
    <property type="entry name" value="Galactose oxidase, central domain"/>
    <property type="match status" value="1"/>
</dbReference>
<feature type="compositionally biased region" description="Polar residues" evidence="1">
    <location>
        <begin position="1063"/>
        <end position="1072"/>
    </location>
</feature>
<gene>
    <name evidence="4" type="ORF">GLAREA_11689</name>
</gene>
<dbReference type="RefSeq" id="XP_008088023.1">
    <property type="nucleotide sequence ID" value="XM_008089832.1"/>
</dbReference>
<feature type="compositionally biased region" description="Polar residues" evidence="1">
    <location>
        <begin position="657"/>
        <end position="669"/>
    </location>
</feature>
<feature type="region of interest" description="Disordered" evidence="1">
    <location>
        <begin position="479"/>
        <end position="509"/>
    </location>
</feature>
<feature type="region of interest" description="Disordered" evidence="1">
    <location>
        <begin position="1000"/>
        <end position="1076"/>
    </location>
</feature>
<dbReference type="Proteomes" id="UP000016922">
    <property type="component" value="Unassembled WGS sequence"/>
</dbReference>
<evidence type="ECO:0000313" key="4">
    <source>
        <dbReference type="EMBL" id="EPE25108.1"/>
    </source>
</evidence>
<feature type="compositionally biased region" description="Polar residues" evidence="1">
    <location>
        <begin position="578"/>
        <end position="594"/>
    </location>
</feature>
<feature type="transmembrane region" description="Helical" evidence="2">
    <location>
        <begin position="443"/>
        <end position="470"/>
    </location>
</feature>
<evidence type="ECO:0000256" key="2">
    <source>
        <dbReference type="SAM" id="Phobius"/>
    </source>
</evidence>
<feature type="compositionally biased region" description="Polar residues" evidence="1">
    <location>
        <begin position="843"/>
        <end position="857"/>
    </location>
</feature>
<keyword evidence="2" id="KW-1133">Transmembrane helix</keyword>
<dbReference type="eggNOG" id="ENOG502SE7D">
    <property type="taxonomic scope" value="Eukaryota"/>
</dbReference>
<keyword evidence="5" id="KW-1185">Reference proteome</keyword>
<feature type="region of interest" description="Disordered" evidence="1">
    <location>
        <begin position="578"/>
        <end position="597"/>
    </location>
</feature>
<proteinExistence type="predicted"/>
<dbReference type="Gene3D" id="2.120.10.80">
    <property type="entry name" value="Kelch-type beta propeller"/>
    <property type="match status" value="1"/>
</dbReference>
<feature type="compositionally biased region" description="Polar residues" evidence="1">
    <location>
        <begin position="630"/>
        <end position="640"/>
    </location>
</feature>
<evidence type="ECO:0000256" key="1">
    <source>
        <dbReference type="SAM" id="MobiDB-lite"/>
    </source>
</evidence>
<dbReference type="KEGG" id="glz:GLAREA_11689"/>
<sequence length="1095" mass="116987">MRLHVTALAWVLVPSILSVVSQSLSLPYNPTSILLPQSSSRLNDLAYAFVPISQSNSAHQLVALNISTYLWISNLSFTSITPILPFTSDASVAFIPSLAASDEINVYTGTCLTSNSSSLWRFTPSTESATGNGTWARQTTTTAGTVTSSSLPGANFLSRGFTFSTVVGANASESTIYNFGGMCPTLGATTATWQAAANYSNHMLRLEPTTSSLGSVYTLDLPASRGPPIAEAGFTITGLSPTYSNNTGIMTQQRSYVLVGGHTKSAFINMSSVALWSLPEESWTFVTVAQPNANGNSNTELAVKSLPTSVDSRSGHTAVLTEDGSQIIVYGGWVGDTSQAADPQLAILDIGTGFGGNGGWKWTIPSSQPAGTAVYGHGATMLPGNVMMIVGGQNISTSTTRKRDVPGTGVMFFNATSMQFVTNYTNPAYASALAENHGSSGDLGLALGLGLGLGLGLAAILAALAIFCCYSRRLRRKRGEDREKSFNSLNVRSAHGYSSPPMEGSERSFTYSNGRRLTRVEQDQVLYDSTSALAGYESLHPGVHNFGDGDSIPSPPRQIPRKPLQQNRARGTCQLTPNYEVSNGSNHGRTNSLGTAGPIHPIYEADEEDSVGRVSADRSGRVSLAFDNPPATSHSQNARNSDPFRDHQHPNPILITRRNTNRSVSTSEIESPAVSREREIQDWVSDWAAADALLNAQTRTHSNAGRLSPTRRAQLIAGSHSVSSVSGEEDSARTGSNLSDRSVAVSALSRSGSSSQGRSRSNSLRGFIANTFSSHAANAVSTAGASSSMSPTFEGPSVRYNPNRSAGSVATFNTARTSFPVLQAEAETLLPRPDNEAEWDYSPTESAHTEGSPSKSKPSAGRLRRGQTGWLGSIRRAIVGDEPYSPSIPSTASREGSPERMDGPSSSVPRRTVSAGATLWRRKQGKSDWEDSEHDDMYLRGGGASSRSNTFTGEYSDRGTASRADFYTDEEEEWDIERAVENRVVQVMFTVPKEKLRVVNGGADDNRSEVSSLKSKTGSTRSEKNAVSLPPVKLASVQEQSPDRSNVNLISLTPTRSRESSNERTPVASSANFKGKGRVEEIVENIERIYSPGHQ</sequence>
<feature type="compositionally biased region" description="Polar residues" evidence="1">
    <location>
        <begin position="1037"/>
        <end position="1055"/>
    </location>
</feature>
<keyword evidence="2" id="KW-0472">Membrane</keyword>